<sequence>MTKWLLKKFTLNPKKLLLIDGSGAVISAFLLSVVLVNIKDIIGIPASSLYLLAILPIIFAIYDFYYYQKTHSKLKFFLKRIAIANLLYCCFSIGVAFYHSKTITNLGWTYILVEVSIIIILSVFELIVAKQLSKN</sequence>
<reference evidence="2 3" key="1">
    <citation type="submission" date="2018-09" db="EMBL/GenBank/DDBJ databases">
        <title>Insights into the microbiota of Asian seabass (Lates calcarifer) with tenacibaculosis symptoms and description of sp. nov. Tenacibaculum singaporense.</title>
        <authorList>
            <person name="Miyake S."/>
            <person name="Soh M."/>
            <person name="Azman M.N."/>
            <person name="Ngoh S.Y."/>
            <person name="Orban L."/>
        </authorList>
    </citation>
    <scope>NUCLEOTIDE SEQUENCE [LARGE SCALE GENOMIC DNA]</scope>
    <source>
        <strain evidence="2 3">DSM 106434</strain>
    </source>
</reference>
<protein>
    <submittedName>
        <fullName evidence="2">Uncharacterized protein</fullName>
    </submittedName>
</protein>
<keyword evidence="1" id="KW-1133">Transmembrane helix</keyword>
<evidence type="ECO:0000313" key="2">
    <source>
        <dbReference type="EMBL" id="AZJ36416.1"/>
    </source>
</evidence>
<feature type="transmembrane region" description="Helical" evidence="1">
    <location>
        <begin position="16"/>
        <end position="36"/>
    </location>
</feature>
<dbReference type="Proteomes" id="UP000274593">
    <property type="component" value="Chromosome"/>
</dbReference>
<dbReference type="EMBL" id="CP032548">
    <property type="protein sequence ID" value="AZJ36416.1"/>
    <property type="molecule type" value="Genomic_DNA"/>
</dbReference>
<evidence type="ECO:0000313" key="3">
    <source>
        <dbReference type="Proteomes" id="UP000274593"/>
    </source>
</evidence>
<keyword evidence="1" id="KW-0472">Membrane</keyword>
<feature type="transmembrane region" description="Helical" evidence="1">
    <location>
        <begin position="77"/>
        <end position="98"/>
    </location>
</feature>
<organism evidence="2 3">
    <name type="scientific">Tenacibaculum singaporense</name>
    <dbReference type="NCBI Taxonomy" id="2358479"/>
    <lineage>
        <taxon>Bacteria</taxon>
        <taxon>Pseudomonadati</taxon>
        <taxon>Bacteroidota</taxon>
        <taxon>Flavobacteriia</taxon>
        <taxon>Flavobacteriales</taxon>
        <taxon>Flavobacteriaceae</taxon>
        <taxon>Tenacibaculum</taxon>
    </lineage>
</organism>
<dbReference type="RefSeq" id="WP_125068190.1">
    <property type="nucleotide sequence ID" value="NZ_CP032548.1"/>
</dbReference>
<evidence type="ECO:0000256" key="1">
    <source>
        <dbReference type="SAM" id="Phobius"/>
    </source>
</evidence>
<keyword evidence="1" id="KW-0812">Transmembrane</keyword>
<dbReference type="AlphaFoldDB" id="A0A3Q8RTQ2"/>
<feature type="transmembrane region" description="Helical" evidence="1">
    <location>
        <begin position="110"/>
        <end position="129"/>
    </location>
</feature>
<keyword evidence="3" id="KW-1185">Reference proteome</keyword>
<name>A0A3Q8RTQ2_9FLAO</name>
<proteinExistence type="predicted"/>
<accession>A0A3Q8RTQ2</accession>
<gene>
    <name evidence="2" type="ORF">D6T69_13125</name>
</gene>
<dbReference type="KEGG" id="tsig:D6T69_13125"/>
<feature type="transmembrane region" description="Helical" evidence="1">
    <location>
        <begin position="42"/>
        <end position="65"/>
    </location>
</feature>